<dbReference type="CDD" id="cd06467">
    <property type="entry name" value="p23_NUDC_like"/>
    <property type="match status" value="1"/>
</dbReference>
<proteinExistence type="predicted"/>
<gene>
    <name evidence="2" type="ORF">EMWEY_00056500</name>
</gene>
<dbReference type="RefSeq" id="XP_013335913.1">
    <property type="nucleotide sequence ID" value="XM_013480459.1"/>
</dbReference>
<dbReference type="InterPro" id="IPR008978">
    <property type="entry name" value="HSP20-like_chaperone"/>
</dbReference>
<dbReference type="EMBL" id="HG720229">
    <property type="protein sequence ID" value="CDJ59265.1"/>
    <property type="molecule type" value="Genomic_DNA"/>
</dbReference>
<dbReference type="PANTHER" id="PTHR12356">
    <property type="entry name" value="NUCLEAR MOVEMENT PROTEIN NUDC"/>
    <property type="match status" value="1"/>
</dbReference>
<dbReference type="InterPro" id="IPR007052">
    <property type="entry name" value="CS_dom"/>
</dbReference>
<reference evidence="2" key="1">
    <citation type="submission" date="2013-10" db="EMBL/GenBank/DDBJ databases">
        <title>Genomic analysis of the causative agents of coccidiosis in chickens.</title>
        <authorList>
            <person name="Reid A.J."/>
            <person name="Blake D."/>
            <person name="Billington K."/>
            <person name="Browne H."/>
            <person name="Dunn M."/>
            <person name="Hung S."/>
            <person name="Kawahara F."/>
            <person name="Miranda-Saavedra D."/>
            <person name="Mourier T."/>
            <person name="Nagra H."/>
            <person name="Otto T.D."/>
            <person name="Rawlings N."/>
            <person name="Sanchez A."/>
            <person name="Sanders M."/>
            <person name="Subramaniam C."/>
            <person name="Tay Y."/>
            <person name="Dear P."/>
            <person name="Doerig C."/>
            <person name="Gruber A."/>
            <person name="Parkinson J."/>
            <person name="Shirley M."/>
            <person name="Wan K.L."/>
            <person name="Berriman M."/>
            <person name="Tomley F."/>
            <person name="Pain A."/>
        </authorList>
    </citation>
    <scope>NUCLEOTIDE SEQUENCE [LARGE SCALE GENOMIC DNA]</scope>
    <source>
        <strain evidence="2">Weybridge</strain>
    </source>
</reference>
<dbReference type="PANTHER" id="PTHR12356:SF18">
    <property type="entry name" value="NUDC DOMAIN-CONTAINING PROTEIN 2"/>
    <property type="match status" value="1"/>
</dbReference>
<name>U6MC64_EIMMA</name>
<sequence>MYAGRLLYEWEQDLSDIHLYLSPPAQTKAKDIQVKIHPNRLRVGLIGKPPLFDEELSSTVETSSSFWMLEDGELHIQLGKMRKGEVWKSALRGHAALNPLAKHPGFDFSNATFSGSAPDPRKFLGGISYK</sequence>
<dbReference type="OMA" id="RDVECSL"/>
<accession>U6MC64</accession>
<dbReference type="VEuPathDB" id="ToxoDB:EMWEY_00056500"/>
<dbReference type="GO" id="GO:0005737">
    <property type="term" value="C:cytoplasm"/>
    <property type="evidence" value="ECO:0007669"/>
    <property type="project" value="TreeGrafter"/>
</dbReference>
<keyword evidence="3" id="KW-1185">Reference proteome</keyword>
<dbReference type="Gene3D" id="2.60.40.790">
    <property type="match status" value="1"/>
</dbReference>
<evidence type="ECO:0000313" key="3">
    <source>
        <dbReference type="Proteomes" id="UP000030763"/>
    </source>
</evidence>
<dbReference type="PROSITE" id="PS51203">
    <property type="entry name" value="CS"/>
    <property type="match status" value="1"/>
</dbReference>
<reference evidence="2" key="2">
    <citation type="submission" date="2013-10" db="EMBL/GenBank/DDBJ databases">
        <authorList>
            <person name="Aslett M."/>
        </authorList>
    </citation>
    <scope>NUCLEOTIDE SEQUENCE [LARGE SCALE GENOMIC DNA]</scope>
    <source>
        <strain evidence="2">Weybridge</strain>
    </source>
</reference>
<dbReference type="InterPro" id="IPR037898">
    <property type="entry name" value="NudC_fam"/>
</dbReference>
<evidence type="ECO:0000259" key="1">
    <source>
        <dbReference type="PROSITE" id="PS51203"/>
    </source>
</evidence>
<dbReference type="Proteomes" id="UP000030763">
    <property type="component" value="Unassembled WGS sequence"/>
</dbReference>
<dbReference type="GO" id="GO:0006457">
    <property type="term" value="P:protein folding"/>
    <property type="evidence" value="ECO:0007669"/>
    <property type="project" value="TreeGrafter"/>
</dbReference>
<organism evidence="2 3">
    <name type="scientific">Eimeria maxima</name>
    <name type="common">Coccidian parasite</name>
    <dbReference type="NCBI Taxonomy" id="5804"/>
    <lineage>
        <taxon>Eukaryota</taxon>
        <taxon>Sar</taxon>
        <taxon>Alveolata</taxon>
        <taxon>Apicomplexa</taxon>
        <taxon>Conoidasida</taxon>
        <taxon>Coccidia</taxon>
        <taxon>Eucoccidiorida</taxon>
        <taxon>Eimeriorina</taxon>
        <taxon>Eimeriidae</taxon>
        <taxon>Eimeria</taxon>
    </lineage>
</organism>
<evidence type="ECO:0000313" key="2">
    <source>
        <dbReference type="EMBL" id="CDJ59265.1"/>
    </source>
</evidence>
<feature type="domain" description="CS" evidence="1">
    <location>
        <begin position="3"/>
        <end position="91"/>
    </location>
</feature>
<protein>
    <submittedName>
        <fullName evidence="2">Nuclear movement domain-containing protein, putative</fullName>
    </submittedName>
</protein>
<dbReference type="OrthoDB" id="515366at2759"/>
<dbReference type="GeneID" id="25339636"/>
<dbReference type="AlphaFoldDB" id="U6MC64"/>
<dbReference type="GO" id="GO:0051082">
    <property type="term" value="F:unfolded protein binding"/>
    <property type="evidence" value="ECO:0007669"/>
    <property type="project" value="TreeGrafter"/>
</dbReference>
<dbReference type="Pfam" id="PF04969">
    <property type="entry name" value="CS"/>
    <property type="match status" value="1"/>
</dbReference>
<dbReference type="SUPFAM" id="SSF49764">
    <property type="entry name" value="HSP20-like chaperones"/>
    <property type="match status" value="1"/>
</dbReference>